<organism evidence="2 3">
    <name type="scientific">Dreissena polymorpha</name>
    <name type="common">Zebra mussel</name>
    <name type="synonym">Mytilus polymorpha</name>
    <dbReference type="NCBI Taxonomy" id="45954"/>
    <lineage>
        <taxon>Eukaryota</taxon>
        <taxon>Metazoa</taxon>
        <taxon>Spiralia</taxon>
        <taxon>Lophotrochozoa</taxon>
        <taxon>Mollusca</taxon>
        <taxon>Bivalvia</taxon>
        <taxon>Autobranchia</taxon>
        <taxon>Heteroconchia</taxon>
        <taxon>Euheterodonta</taxon>
        <taxon>Imparidentia</taxon>
        <taxon>Neoheterodontei</taxon>
        <taxon>Myida</taxon>
        <taxon>Dreissenoidea</taxon>
        <taxon>Dreissenidae</taxon>
        <taxon>Dreissena</taxon>
    </lineage>
</organism>
<name>A0A9D4BWS7_DREPO</name>
<evidence type="ECO:0000313" key="2">
    <source>
        <dbReference type="EMBL" id="KAH3709188.1"/>
    </source>
</evidence>
<sequence>MSRPSEHLQETPRRCKKFSQTIGETARDSQTVCDDAKTVWAPAGDSQTVSQTDVAAARIPRKSVMLPSTSGH</sequence>
<dbReference type="AlphaFoldDB" id="A0A9D4BWS7"/>
<keyword evidence="3" id="KW-1185">Reference proteome</keyword>
<evidence type="ECO:0000256" key="1">
    <source>
        <dbReference type="SAM" id="MobiDB-lite"/>
    </source>
</evidence>
<accession>A0A9D4BWS7</accession>
<feature type="compositionally biased region" description="Polar residues" evidence="1">
    <location>
        <begin position="18"/>
        <end position="29"/>
    </location>
</feature>
<reference evidence="2" key="2">
    <citation type="submission" date="2020-11" db="EMBL/GenBank/DDBJ databases">
        <authorList>
            <person name="McCartney M.A."/>
            <person name="Auch B."/>
            <person name="Kono T."/>
            <person name="Mallez S."/>
            <person name="Becker A."/>
            <person name="Gohl D.M."/>
            <person name="Silverstein K.A.T."/>
            <person name="Koren S."/>
            <person name="Bechman K.B."/>
            <person name="Herman A."/>
            <person name="Abrahante J.E."/>
            <person name="Garbe J."/>
        </authorList>
    </citation>
    <scope>NUCLEOTIDE SEQUENCE</scope>
    <source>
        <strain evidence="2">Duluth1</strain>
        <tissue evidence="2">Whole animal</tissue>
    </source>
</reference>
<feature type="region of interest" description="Disordered" evidence="1">
    <location>
        <begin position="1"/>
        <end position="29"/>
    </location>
</feature>
<proteinExistence type="predicted"/>
<evidence type="ECO:0000313" key="3">
    <source>
        <dbReference type="Proteomes" id="UP000828390"/>
    </source>
</evidence>
<feature type="compositionally biased region" description="Basic and acidic residues" evidence="1">
    <location>
        <begin position="1"/>
        <end position="13"/>
    </location>
</feature>
<dbReference type="EMBL" id="JAIWYP010000014">
    <property type="protein sequence ID" value="KAH3709188.1"/>
    <property type="molecule type" value="Genomic_DNA"/>
</dbReference>
<dbReference type="Proteomes" id="UP000828390">
    <property type="component" value="Unassembled WGS sequence"/>
</dbReference>
<reference evidence="2" key="1">
    <citation type="journal article" date="2019" name="bioRxiv">
        <title>The Genome of the Zebra Mussel, Dreissena polymorpha: A Resource for Invasive Species Research.</title>
        <authorList>
            <person name="McCartney M.A."/>
            <person name="Auch B."/>
            <person name="Kono T."/>
            <person name="Mallez S."/>
            <person name="Zhang Y."/>
            <person name="Obille A."/>
            <person name="Becker A."/>
            <person name="Abrahante J.E."/>
            <person name="Garbe J."/>
            <person name="Badalamenti J.P."/>
            <person name="Herman A."/>
            <person name="Mangelson H."/>
            <person name="Liachko I."/>
            <person name="Sullivan S."/>
            <person name="Sone E.D."/>
            <person name="Koren S."/>
            <person name="Silverstein K.A.T."/>
            <person name="Beckman K.B."/>
            <person name="Gohl D.M."/>
        </authorList>
    </citation>
    <scope>NUCLEOTIDE SEQUENCE</scope>
    <source>
        <strain evidence="2">Duluth1</strain>
        <tissue evidence="2">Whole animal</tissue>
    </source>
</reference>
<protein>
    <submittedName>
        <fullName evidence="2">Uncharacterized protein</fullName>
    </submittedName>
</protein>
<comment type="caution">
    <text evidence="2">The sequence shown here is derived from an EMBL/GenBank/DDBJ whole genome shotgun (WGS) entry which is preliminary data.</text>
</comment>
<gene>
    <name evidence="2" type="ORF">DPMN_068650</name>
</gene>